<organism evidence="1 2">
    <name type="scientific">Flavobacterium shii</name>
    <dbReference type="NCBI Taxonomy" id="2987687"/>
    <lineage>
        <taxon>Bacteria</taxon>
        <taxon>Pseudomonadati</taxon>
        <taxon>Bacteroidota</taxon>
        <taxon>Flavobacteriia</taxon>
        <taxon>Flavobacteriales</taxon>
        <taxon>Flavobacteriaceae</taxon>
        <taxon>Flavobacterium</taxon>
    </lineage>
</organism>
<dbReference type="InterPro" id="IPR021326">
    <property type="entry name" value="DUF2931"/>
</dbReference>
<proteinExistence type="predicted"/>
<dbReference type="Pfam" id="PF11153">
    <property type="entry name" value="DUF2931"/>
    <property type="match status" value="1"/>
</dbReference>
<reference evidence="1" key="1">
    <citation type="submission" date="2022-10" db="EMBL/GenBank/DDBJ databases">
        <title>Two novel species of Flavobacterium.</title>
        <authorList>
            <person name="Liu Q."/>
            <person name="Xin Y.-H."/>
        </authorList>
    </citation>
    <scope>NUCLEOTIDE SEQUENCE</scope>
    <source>
        <strain evidence="1">LS1R49</strain>
    </source>
</reference>
<name>A0A9X2ZFY5_9FLAO</name>
<evidence type="ECO:0000313" key="2">
    <source>
        <dbReference type="Proteomes" id="UP001151079"/>
    </source>
</evidence>
<dbReference type="PROSITE" id="PS51257">
    <property type="entry name" value="PROKAR_LIPOPROTEIN"/>
    <property type="match status" value="1"/>
</dbReference>
<dbReference type="AlphaFoldDB" id="A0A9X2ZFY5"/>
<accession>A0A9X2ZFY5</accession>
<sequence length="387" mass="44177">MRIVNFIFLLFGLLASCQSPKDKAKDQEKFDWNAGISAPKHYVAVPFVEYLYQGKSVAGASTSIGGAQGWGITMGGVTGGAVFKPVPDSVFVKWSCGFDLITYNGGFKLPREKMLELFHKGTIDPYTGNKEDYTVLVAGTAPGGNVTIWMQSGSIITEVAKFKAKKISQEGRYDPHSVSLWTSTGQEAKEDLKYINFHGVPYEAWEKGEKEYNYDIGFSSKEDKYSYDLTFNAKDGSWFPLDKFNSFIPWGENEIKAKNIIPNKHKSPVQLNIQWYSNEENYKERQCYYGKIVLPQNLETLLKSGLYNRLLISVEKDEHKDAVFGALFLIGKNNKEKIMTFKLGRYDYKLEKQLSEEYILPKDFVFPKWEKGKEPLKTPDTDYWQEK</sequence>
<protein>
    <submittedName>
        <fullName evidence="1">DUF2931 family protein</fullName>
    </submittedName>
</protein>
<dbReference type="EMBL" id="JAOZEW010000016">
    <property type="protein sequence ID" value="MCV9929062.1"/>
    <property type="molecule type" value="Genomic_DNA"/>
</dbReference>
<dbReference type="RefSeq" id="WP_264207163.1">
    <property type="nucleotide sequence ID" value="NZ_JAOZEW010000016.1"/>
</dbReference>
<keyword evidence="2" id="KW-1185">Reference proteome</keyword>
<evidence type="ECO:0000313" key="1">
    <source>
        <dbReference type="EMBL" id="MCV9929062.1"/>
    </source>
</evidence>
<dbReference type="Proteomes" id="UP001151079">
    <property type="component" value="Unassembled WGS sequence"/>
</dbReference>
<gene>
    <name evidence="1" type="ORF">OIU83_15460</name>
</gene>
<comment type="caution">
    <text evidence="1">The sequence shown here is derived from an EMBL/GenBank/DDBJ whole genome shotgun (WGS) entry which is preliminary data.</text>
</comment>